<keyword evidence="5" id="KW-0812">Transmembrane</keyword>
<dbReference type="Proteomes" id="UP000095597">
    <property type="component" value="Unassembled WGS sequence"/>
</dbReference>
<reference evidence="7 8" key="1">
    <citation type="submission" date="2015-09" db="EMBL/GenBank/DDBJ databases">
        <authorList>
            <consortium name="Pathogen Informatics"/>
        </authorList>
    </citation>
    <scope>NUCLEOTIDE SEQUENCE [LARGE SCALE GENOMIC DNA]</scope>
    <source>
        <strain evidence="7 8">2789STDY5834961</strain>
    </source>
</reference>
<evidence type="ECO:0000256" key="5">
    <source>
        <dbReference type="SAM" id="Phobius"/>
    </source>
</evidence>
<feature type="domain" description="Gram-positive cocci surface proteins LPxTG" evidence="6">
    <location>
        <begin position="41"/>
        <end position="75"/>
    </location>
</feature>
<keyword evidence="2" id="KW-0964">Secreted</keyword>
<keyword evidence="5" id="KW-1133">Transmembrane helix</keyword>
<evidence type="ECO:0000259" key="6">
    <source>
        <dbReference type="Pfam" id="PF00746"/>
    </source>
</evidence>
<dbReference type="AlphaFoldDB" id="A0A173TPN8"/>
<feature type="transmembrane region" description="Helical" evidence="5">
    <location>
        <begin position="49"/>
        <end position="69"/>
    </location>
</feature>
<dbReference type="EMBL" id="CYXO01000009">
    <property type="protein sequence ID" value="CUN03997.1"/>
    <property type="molecule type" value="Genomic_DNA"/>
</dbReference>
<dbReference type="InterPro" id="IPR019931">
    <property type="entry name" value="LPXTG_anchor"/>
</dbReference>
<sequence length="79" mass="8704">MDETKHEVTFTYVDDKTPVIEVIQKVTNEKLPEDTPSVSNPKTGDDTNLWFPALCLILSTGGLIGMGVASRRKKKKGGR</sequence>
<accession>A0A173TPN8</accession>
<organism evidence="7 8">
    <name type="scientific">Dorea longicatena</name>
    <dbReference type="NCBI Taxonomy" id="88431"/>
    <lineage>
        <taxon>Bacteria</taxon>
        <taxon>Bacillati</taxon>
        <taxon>Bacillota</taxon>
        <taxon>Clostridia</taxon>
        <taxon>Lachnospirales</taxon>
        <taxon>Lachnospiraceae</taxon>
        <taxon>Dorea</taxon>
    </lineage>
</organism>
<evidence type="ECO:0000256" key="1">
    <source>
        <dbReference type="ARBA" id="ARBA00022512"/>
    </source>
</evidence>
<evidence type="ECO:0000313" key="7">
    <source>
        <dbReference type="EMBL" id="CUN03997.1"/>
    </source>
</evidence>
<name>A0A173TPN8_9FIRM</name>
<protein>
    <recommendedName>
        <fullName evidence="6">Gram-positive cocci surface proteins LPxTG domain-containing protein</fullName>
    </recommendedName>
</protein>
<evidence type="ECO:0000256" key="2">
    <source>
        <dbReference type="ARBA" id="ARBA00022525"/>
    </source>
</evidence>
<gene>
    <name evidence="7" type="ORF">ERS852573_01651</name>
</gene>
<evidence type="ECO:0000256" key="3">
    <source>
        <dbReference type="ARBA" id="ARBA00022729"/>
    </source>
</evidence>
<keyword evidence="4" id="KW-0572">Peptidoglycan-anchor</keyword>
<keyword evidence="5" id="KW-0472">Membrane</keyword>
<dbReference type="Pfam" id="PF00746">
    <property type="entry name" value="Gram_pos_anchor"/>
    <property type="match status" value="1"/>
</dbReference>
<keyword evidence="3" id="KW-0732">Signal</keyword>
<dbReference type="NCBIfam" id="TIGR01167">
    <property type="entry name" value="LPXTG_anchor"/>
    <property type="match status" value="1"/>
</dbReference>
<proteinExistence type="predicted"/>
<keyword evidence="1" id="KW-0134">Cell wall</keyword>
<evidence type="ECO:0000313" key="8">
    <source>
        <dbReference type="Proteomes" id="UP000095597"/>
    </source>
</evidence>
<evidence type="ECO:0000256" key="4">
    <source>
        <dbReference type="ARBA" id="ARBA00023088"/>
    </source>
</evidence>